<keyword evidence="6" id="KW-0809">Transit peptide</keyword>
<evidence type="ECO:0000256" key="6">
    <source>
        <dbReference type="ARBA" id="ARBA00022946"/>
    </source>
</evidence>
<name>A0AAU9KQD8_9CILI</name>
<dbReference type="GO" id="GO:0048038">
    <property type="term" value="F:quinone binding"/>
    <property type="evidence" value="ECO:0007669"/>
    <property type="project" value="UniProtKB-KW"/>
</dbReference>
<dbReference type="FunFam" id="3.50.50.60:FF:000034">
    <property type="entry name" value="sulfide:quinone oxidoreductase, mitochondrial"/>
    <property type="match status" value="1"/>
</dbReference>
<evidence type="ECO:0000256" key="9">
    <source>
        <dbReference type="ARBA" id="ARBA00060891"/>
    </source>
</evidence>
<evidence type="ECO:0000256" key="10">
    <source>
        <dbReference type="ARBA" id="ARBA00070160"/>
    </source>
</evidence>
<dbReference type="InterPro" id="IPR015904">
    <property type="entry name" value="Sulphide_quinone_reductase"/>
</dbReference>
<dbReference type="PANTHER" id="PTHR10632:SF2">
    <property type="entry name" value="SULFIDE:QUINONE OXIDOREDUCTASE, MITOCHONDRIAL"/>
    <property type="match status" value="1"/>
</dbReference>
<organism evidence="11 12">
    <name type="scientific">Blepharisma stoltei</name>
    <dbReference type="NCBI Taxonomy" id="1481888"/>
    <lineage>
        <taxon>Eukaryota</taxon>
        <taxon>Sar</taxon>
        <taxon>Alveolata</taxon>
        <taxon>Ciliophora</taxon>
        <taxon>Postciliodesmatophora</taxon>
        <taxon>Heterotrichea</taxon>
        <taxon>Heterotrichida</taxon>
        <taxon>Blepharismidae</taxon>
        <taxon>Blepharisma</taxon>
    </lineage>
</organism>
<gene>
    <name evidence="11" type="ORF">BSTOLATCC_MIC63947</name>
</gene>
<dbReference type="GO" id="GO:0071949">
    <property type="term" value="F:FAD binding"/>
    <property type="evidence" value="ECO:0007669"/>
    <property type="project" value="TreeGrafter"/>
</dbReference>
<dbReference type="EMBL" id="CAJZBQ010000062">
    <property type="protein sequence ID" value="CAG9335474.1"/>
    <property type="molecule type" value="Genomic_DNA"/>
</dbReference>
<reference evidence="11" key="1">
    <citation type="submission" date="2021-09" db="EMBL/GenBank/DDBJ databases">
        <authorList>
            <consortium name="AG Swart"/>
            <person name="Singh M."/>
            <person name="Singh A."/>
            <person name="Seah K."/>
            <person name="Emmerich C."/>
        </authorList>
    </citation>
    <scope>NUCLEOTIDE SEQUENCE</scope>
    <source>
        <strain evidence="11">ATCC30299</strain>
    </source>
</reference>
<dbReference type="InterPro" id="IPR036188">
    <property type="entry name" value="FAD/NAD-bd_sf"/>
</dbReference>
<protein>
    <recommendedName>
        <fullName evidence="10">Sulfide:quinone oxidoreductase, mitochondrial</fullName>
    </recommendedName>
</protein>
<dbReference type="SUPFAM" id="SSF51905">
    <property type="entry name" value="FAD/NAD(P)-binding domain"/>
    <property type="match status" value="1"/>
</dbReference>
<dbReference type="Gene3D" id="3.50.50.60">
    <property type="entry name" value="FAD/NAD(P)-binding domain"/>
    <property type="match status" value="2"/>
</dbReference>
<evidence type="ECO:0000256" key="4">
    <source>
        <dbReference type="ARBA" id="ARBA00022719"/>
    </source>
</evidence>
<comment type="caution">
    <text evidence="11">The sequence shown here is derived from an EMBL/GenBank/DDBJ whole genome shotgun (WGS) entry which is preliminary data.</text>
</comment>
<dbReference type="PANTHER" id="PTHR10632">
    <property type="entry name" value="SULFIDE:QUINONE OXIDOREDUCTASE"/>
    <property type="match status" value="1"/>
</dbReference>
<evidence type="ECO:0000256" key="7">
    <source>
        <dbReference type="ARBA" id="ARBA00023002"/>
    </source>
</evidence>
<evidence type="ECO:0000313" key="12">
    <source>
        <dbReference type="Proteomes" id="UP001162131"/>
    </source>
</evidence>
<sequence length="412" mass="45717">MYRVIIAGAGTGAMTLCGQLIRSGKVKPSEIAVIDPSPLHYYQPGFTILAGGLRGNSEKIKSHMDYIARDTRSLFHPDINFIPKSVTGFSPSSNKISIGNEEISYDHLVVALGLSLDYDKVPGLYEALEDENSPVGTIYQFKYCLKTNRLIQSFKGGQAIFSQPNQPFKCAGAPQKIMYLSNSSWTNSGIRAKTDIQFYIPTPAMFSVPIYAKELEKIAKGKGCNLHFQHLLTKVDHKKNEAIFKKGDEEITVKYDFLHTAPPQSPPKVLHGSPISNEAGYVDVNPNTLRHNKYDNIWAIGDCASCPTSKTAAAAIAEAPVLVNNICKVLDKAQPNAKYEGYTSCPIFLGNNKLMLCEFKYQGELDETFGGQTTPSTYAYYLVKDILPKVYFSLLPKGLWYGRNSFFKPKYN</sequence>
<evidence type="ECO:0000256" key="8">
    <source>
        <dbReference type="ARBA" id="ARBA00023128"/>
    </source>
</evidence>
<keyword evidence="3" id="KW-0285">Flavoprotein</keyword>
<evidence type="ECO:0000313" key="11">
    <source>
        <dbReference type="EMBL" id="CAG9335474.1"/>
    </source>
</evidence>
<dbReference type="GO" id="GO:0070221">
    <property type="term" value="P:sulfide oxidation, using sulfide:quinone oxidoreductase"/>
    <property type="evidence" value="ECO:0007669"/>
    <property type="project" value="TreeGrafter"/>
</dbReference>
<keyword evidence="7" id="KW-0560">Oxidoreductase</keyword>
<comment type="similarity">
    <text evidence="9">Belongs to the SQRD family.</text>
</comment>
<keyword evidence="4" id="KW-0874">Quinone</keyword>
<keyword evidence="8" id="KW-0496">Mitochondrion</keyword>
<evidence type="ECO:0000256" key="3">
    <source>
        <dbReference type="ARBA" id="ARBA00022630"/>
    </source>
</evidence>
<keyword evidence="5" id="KW-0274">FAD</keyword>
<comment type="cofactor">
    <cofactor evidence="1">
        <name>FAD</name>
        <dbReference type="ChEBI" id="CHEBI:57692"/>
    </cofactor>
</comment>
<evidence type="ECO:0000256" key="2">
    <source>
        <dbReference type="ARBA" id="ARBA00004173"/>
    </source>
</evidence>
<proteinExistence type="inferred from homology"/>
<dbReference type="Proteomes" id="UP001162131">
    <property type="component" value="Unassembled WGS sequence"/>
</dbReference>
<keyword evidence="12" id="KW-1185">Reference proteome</keyword>
<dbReference type="AlphaFoldDB" id="A0AAU9KQD8"/>
<dbReference type="GO" id="GO:0005739">
    <property type="term" value="C:mitochondrion"/>
    <property type="evidence" value="ECO:0007669"/>
    <property type="project" value="UniProtKB-SubCell"/>
</dbReference>
<dbReference type="GO" id="GO:0070224">
    <property type="term" value="F:sulfide:quinone oxidoreductase activity"/>
    <property type="evidence" value="ECO:0007669"/>
    <property type="project" value="TreeGrafter"/>
</dbReference>
<accession>A0AAU9KQD8</accession>
<evidence type="ECO:0000256" key="5">
    <source>
        <dbReference type="ARBA" id="ARBA00022827"/>
    </source>
</evidence>
<comment type="subcellular location">
    <subcellularLocation>
        <location evidence="2">Mitochondrion</location>
    </subcellularLocation>
</comment>
<evidence type="ECO:0000256" key="1">
    <source>
        <dbReference type="ARBA" id="ARBA00001974"/>
    </source>
</evidence>